<dbReference type="Pfam" id="PF00266">
    <property type="entry name" value="Aminotran_5"/>
    <property type="match status" value="1"/>
</dbReference>
<comment type="caution">
    <text evidence="10">The sequence shown here is derived from an EMBL/GenBank/DDBJ whole genome shotgun (WGS) entry which is preliminary data.</text>
</comment>
<evidence type="ECO:0000256" key="6">
    <source>
        <dbReference type="ARBA" id="ARBA00023004"/>
    </source>
</evidence>
<keyword evidence="11" id="KW-1185">Reference proteome</keyword>
<comment type="similarity">
    <text evidence="2">Belongs to the class-V pyridoxal-phosphate-dependent aminotransferase family. NifS/IscS subfamily.</text>
</comment>
<accession>A0ABP5QGB1</accession>
<keyword evidence="6" id="KW-0408">Iron</keyword>
<comment type="cofactor">
    <cofactor evidence="1">
        <name>pyridoxal 5'-phosphate</name>
        <dbReference type="ChEBI" id="CHEBI:597326"/>
    </cofactor>
</comment>
<sequence>MPVYLDHAATTPMLPVARDAYIAALDLVGNPSSIHSQGRSSQRRLEESREIIAASLGADPVEVVLTSGGTESINLGVKGLYWARQAEATRPVVLVPGGEHHATVDAVEWLERHEGARVEWLPVDEVGRLHPETLDAALAAHGASVALVSVLWANNEVGTVQPVAELVEVAERFGVPVHIDAVAAYGYLPIDFHAVGAAALSVSAHKIGGPAGVGALLLARRSSLEPLIHGGNQQRVRSGTQDAAGAVAFAAAAASVPRPASAASDPSASDDDDQTTVDTAAFLTGLARLRDRLVAGVRSAVPEAVLRGDPAPQGRLPGNAHFTFPGCEGDSLLFLLDMAGFSVSTGSACQAGVPEVSHVLLAMGVPADDARGALRFTLGHGTTEGEIDALIEALPGACAAARRAGYSDRVVSGRTAPPV</sequence>
<dbReference type="SUPFAM" id="SSF53383">
    <property type="entry name" value="PLP-dependent transferases"/>
    <property type="match status" value="1"/>
</dbReference>
<dbReference type="Gene3D" id="3.40.640.10">
    <property type="entry name" value="Type I PLP-dependent aspartate aminotransferase-like (Major domain)"/>
    <property type="match status" value="1"/>
</dbReference>
<keyword evidence="7" id="KW-0411">Iron-sulfur</keyword>
<evidence type="ECO:0000256" key="4">
    <source>
        <dbReference type="ARBA" id="ARBA00022723"/>
    </source>
</evidence>
<comment type="catalytic activity">
    <reaction evidence="8">
        <text>(sulfur carrier)-H + L-cysteine = (sulfur carrier)-SH + L-alanine</text>
        <dbReference type="Rhea" id="RHEA:43892"/>
        <dbReference type="Rhea" id="RHEA-COMP:14737"/>
        <dbReference type="Rhea" id="RHEA-COMP:14739"/>
        <dbReference type="ChEBI" id="CHEBI:29917"/>
        <dbReference type="ChEBI" id="CHEBI:35235"/>
        <dbReference type="ChEBI" id="CHEBI:57972"/>
        <dbReference type="ChEBI" id="CHEBI:64428"/>
        <dbReference type="EC" id="2.8.1.7"/>
    </reaction>
</comment>
<dbReference type="PANTHER" id="PTHR11601:SF34">
    <property type="entry name" value="CYSTEINE DESULFURASE"/>
    <property type="match status" value="1"/>
</dbReference>
<evidence type="ECO:0000313" key="10">
    <source>
        <dbReference type="EMBL" id="GAA2232319.1"/>
    </source>
</evidence>
<dbReference type="InterPro" id="IPR000192">
    <property type="entry name" value="Aminotrans_V_dom"/>
</dbReference>
<evidence type="ECO:0000256" key="5">
    <source>
        <dbReference type="ARBA" id="ARBA00022898"/>
    </source>
</evidence>
<evidence type="ECO:0000256" key="7">
    <source>
        <dbReference type="ARBA" id="ARBA00023014"/>
    </source>
</evidence>
<keyword evidence="3" id="KW-0808">Transferase</keyword>
<dbReference type="InterPro" id="IPR015421">
    <property type="entry name" value="PyrdxlP-dep_Trfase_major"/>
</dbReference>
<dbReference type="InterPro" id="IPR015422">
    <property type="entry name" value="PyrdxlP-dep_Trfase_small"/>
</dbReference>
<organism evidence="10 11">
    <name type="scientific">Herbiconiux moechotypicola</name>
    <dbReference type="NCBI Taxonomy" id="637393"/>
    <lineage>
        <taxon>Bacteria</taxon>
        <taxon>Bacillati</taxon>
        <taxon>Actinomycetota</taxon>
        <taxon>Actinomycetes</taxon>
        <taxon>Micrococcales</taxon>
        <taxon>Microbacteriaceae</taxon>
        <taxon>Herbiconiux</taxon>
    </lineage>
</organism>
<evidence type="ECO:0000256" key="1">
    <source>
        <dbReference type="ARBA" id="ARBA00001933"/>
    </source>
</evidence>
<feature type="domain" description="Aminotransferase class V" evidence="9">
    <location>
        <begin position="3"/>
        <end position="390"/>
    </location>
</feature>
<dbReference type="PIRSF" id="PIRSF005572">
    <property type="entry name" value="NifS"/>
    <property type="match status" value="1"/>
</dbReference>
<gene>
    <name evidence="10" type="ORF">GCM10009851_16750</name>
</gene>
<protein>
    <submittedName>
        <fullName evidence="10">Cysteine desulfurase family protein</fullName>
    </submittedName>
</protein>
<evidence type="ECO:0000256" key="2">
    <source>
        <dbReference type="ARBA" id="ARBA00006490"/>
    </source>
</evidence>
<evidence type="ECO:0000313" key="11">
    <source>
        <dbReference type="Proteomes" id="UP001500929"/>
    </source>
</evidence>
<name>A0ABP5QGB1_9MICO</name>
<evidence type="ECO:0000256" key="8">
    <source>
        <dbReference type="ARBA" id="ARBA00050776"/>
    </source>
</evidence>
<dbReference type="EMBL" id="BAAAQY010000004">
    <property type="protein sequence ID" value="GAA2232319.1"/>
    <property type="molecule type" value="Genomic_DNA"/>
</dbReference>
<keyword evidence="4" id="KW-0479">Metal-binding</keyword>
<dbReference type="RefSeq" id="WP_259479165.1">
    <property type="nucleotide sequence ID" value="NZ_BAAAQY010000004.1"/>
</dbReference>
<proteinExistence type="inferred from homology"/>
<keyword evidence="5" id="KW-0663">Pyridoxal phosphate</keyword>
<evidence type="ECO:0000259" key="9">
    <source>
        <dbReference type="Pfam" id="PF00266"/>
    </source>
</evidence>
<reference evidence="11" key="1">
    <citation type="journal article" date="2019" name="Int. J. Syst. Evol. Microbiol.">
        <title>The Global Catalogue of Microorganisms (GCM) 10K type strain sequencing project: providing services to taxonomists for standard genome sequencing and annotation.</title>
        <authorList>
            <consortium name="The Broad Institute Genomics Platform"/>
            <consortium name="The Broad Institute Genome Sequencing Center for Infectious Disease"/>
            <person name="Wu L."/>
            <person name="Ma J."/>
        </authorList>
    </citation>
    <scope>NUCLEOTIDE SEQUENCE [LARGE SCALE GENOMIC DNA]</scope>
    <source>
        <strain evidence="11">JCM 16117</strain>
    </source>
</reference>
<dbReference type="Proteomes" id="UP001500929">
    <property type="component" value="Unassembled WGS sequence"/>
</dbReference>
<dbReference type="PANTHER" id="PTHR11601">
    <property type="entry name" value="CYSTEINE DESULFURYLASE FAMILY MEMBER"/>
    <property type="match status" value="1"/>
</dbReference>
<dbReference type="Gene3D" id="3.90.1150.10">
    <property type="entry name" value="Aspartate Aminotransferase, domain 1"/>
    <property type="match status" value="1"/>
</dbReference>
<dbReference type="InterPro" id="IPR015424">
    <property type="entry name" value="PyrdxlP-dep_Trfase"/>
</dbReference>
<dbReference type="InterPro" id="IPR016454">
    <property type="entry name" value="Cysteine_dSase"/>
</dbReference>
<evidence type="ECO:0000256" key="3">
    <source>
        <dbReference type="ARBA" id="ARBA00022679"/>
    </source>
</evidence>